<dbReference type="Proteomes" id="UP000185124">
    <property type="component" value="Unassembled WGS sequence"/>
</dbReference>
<organism evidence="2 3">
    <name type="scientific">Micromonospora cremea</name>
    <dbReference type="NCBI Taxonomy" id="709881"/>
    <lineage>
        <taxon>Bacteria</taxon>
        <taxon>Bacillati</taxon>
        <taxon>Actinomycetota</taxon>
        <taxon>Actinomycetes</taxon>
        <taxon>Micromonosporales</taxon>
        <taxon>Micromonosporaceae</taxon>
        <taxon>Micromonospora</taxon>
    </lineage>
</organism>
<evidence type="ECO:0000259" key="1">
    <source>
        <dbReference type="SMART" id="SM00873"/>
    </source>
</evidence>
<name>A0A1N5UX09_9ACTN</name>
<dbReference type="InterPro" id="IPR005146">
    <property type="entry name" value="B3/B4_tRNA-bd"/>
</dbReference>
<feature type="domain" description="B3/B4 tRNA-binding" evidence="1">
    <location>
        <begin position="59"/>
        <end position="210"/>
    </location>
</feature>
<dbReference type="SUPFAM" id="SSF56037">
    <property type="entry name" value="PheT/TilS domain"/>
    <property type="match status" value="1"/>
</dbReference>
<dbReference type="OrthoDB" id="276580at2"/>
<dbReference type="PANTHER" id="PTHR39209:SF2">
    <property type="entry name" value="CYTOPLASMIC PROTEIN"/>
    <property type="match status" value="1"/>
</dbReference>
<gene>
    <name evidence="2" type="ORF">SAMN04489832_1178</name>
</gene>
<dbReference type="GO" id="GO:0003723">
    <property type="term" value="F:RNA binding"/>
    <property type="evidence" value="ECO:0007669"/>
    <property type="project" value="InterPro"/>
</dbReference>
<proteinExistence type="predicted"/>
<dbReference type="EMBL" id="FSQT01000001">
    <property type="protein sequence ID" value="SIM64655.1"/>
    <property type="molecule type" value="Genomic_DNA"/>
</dbReference>
<dbReference type="RefSeq" id="WP_074309371.1">
    <property type="nucleotide sequence ID" value="NZ_FSQT01000001.1"/>
</dbReference>
<accession>A0A1N5UX09</accession>
<protein>
    <submittedName>
        <fullName evidence="2">B3/B4 domain-containing protein (DNA/RNA-binding domain of Phe-tRNA-synthetase)</fullName>
    </submittedName>
</protein>
<dbReference type="Gene3D" id="3.50.40.10">
    <property type="entry name" value="Phenylalanyl-trna Synthetase, Chain B, domain 3"/>
    <property type="match status" value="1"/>
</dbReference>
<dbReference type="AlphaFoldDB" id="A0A1N5UX09"/>
<dbReference type="STRING" id="709881.SAMN04489832_1178"/>
<dbReference type="SMART" id="SM00873">
    <property type="entry name" value="B3_4"/>
    <property type="match status" value="1"/>
</dbReference>
<dbReference type="GO" id="GO:0004826">
    <property type="term" value="F:phenylalanine-tRNA ligase activity"/>
    <property type="evidence" value="ECO:0007669"/>
    <property type="project" value="InterPro"/>
</dbReference>
<dbReference type="InterPro" id="IPR020825">
    <property type="entry name" value="Phe-tRNA_synthase-like_B3/B4"/>
</dbReference>
<dbReference type="Pfam" id="PF03483">
    <property type="entry name" value="B3_4"/>
    <property type="match status" value="1"/>
</dbReference>
<sequence>MQFEHSAQLRAAYPDLVAGVVRATGITATADVAQRTASHLAGARERLAGGAESGFPEIQAWRRAYAAMGLRPTRYRCAAEALLRRLRLDGDLPRLHPLVDLCNAVSAAYAIPVAVLDLDRVDGDLVVRPARGDEEYLTFAGDTEHPDPGEVTFVDASGRAHARRWTNRQSGWSAVREGTSSVLIVAEALHSGAEADVTRLVAALLAELADGWSAATRAAVLTAAAPRFDVTAAGGAVTAAGGASTRSAGQAVSPGTR</sequence>
<evidence type="ECO:0000313" key="2">
    <source>
        <dbReference type="EMBL" id="SIM64655.1"/>
    </source>
</evidence>
<dbReference type="PANTHER" id="PTHR39209">
    <property type="match status" value="1"/>
</dbReference>
<reference evidence="3" key="1">
    <citation type="submission" date="2016-12" db="EMBL/GenBank/DDBJ databases">
        <authorList>
            <person name="Varghese N."/>
            <person name="Submissions S."/>
        </authorList>
    </citation>
    <scope>NUCLEOTIDE SEQUENCE [LARGE SCALE GENOMIC DNA]</scope>
    <source>
        <strain evidence="3">DSM 45599</strain>
    </source>
</reference>
<evidence type="ECO:0000313" key="3">
    <source>
        <dbReference type="Proteomes" id="UP000185124"/>
    </source>
</evidence>
<keyword evidence="3" id="KW-1185">Reference proteome</keyword>